<dbReference type="PANTHER" id="PTHR14269:SF62">
    <property type="entry name" value="CDP-DIACYLGLYCEROL--GLYCEROL-3-PHOSPHATE 3-PHOSPHATIDYLTRANSFERASE 1, CHLOROPLASTIC"/>
    <property type="match status" value="1"/>
</dbReference>
<dbReference type="Proteomes" id="UP000663792">
    <property type="component" value="Unassembled WGS sequence"/>
</dbReference>
<keyword evidence="8 13" id="KW-0472">Membrane</keyword>
<evidence type="ECO:0000256" key="11">
    <source>
        <dbReference type="RuleBase" id="RU003750"/>
    </source>
</evidence>
<dbReference type="InterPro" id="IPR004570">
    <property type="entry name" value="Phosphatidylglycerol_P_synth"/>
</dbReference>
<evidence type="ECO:0000256" key="13">
    <source>
        <dbReference type="SAM" id="Phobius"/>
    </source>
</evidence>
<dbReference type="EMBL" id="JAERWK010000025">
    <property type="protein sequence ID" value="MBM9469191.1"/>
    <property type="molecule type" value="Genomic_DNA"/>
</dbReference>
<dbReference type="InterPro" id="IPR050324">
    <property type="entry name" value="CDP-alcohol_PTase-I"/>
</dbReference>
<dbReference type="GO" id="GO:0046474">
    <property type="term" value="P:glycerophospholipid biosynthetic process"/>
    <property type="evidence" value="ECO:0007669"/>
    <property type="project" value="TreeGrafter"/>
</dbReference>
<keyword evidence="3" id="KW-0444">Lipid biosynthesis</keyword>
<name>A0A938YGP7_9ACTN</name>
<comment type="subcellular location">
    <subcellularLocation>
        <location evidence="1">Membrane</location>
        <topology evidence="1">Multi-pass membrane protein</topology>
    </subcellularLocation>
</comment>
<feature type="compositionally biased region" description="Polar residues" evidence="12">
    <location>
        <begin position="1"/>
        <end position="13"/>
    </location>
</feature>
<dbReference type="PANTHER" id="PTHR14269">
    <property type="entry name" value="CDP-DIACYLGLYCEROL--GLYCEROL-3-PHOSPHATE 3-PHOSPHATIDYLTRANSFERASE-RELATED"/>
    <property type="match status" value="1"/>
</dbReference>
<keyword evidence="5 13" id="KW-0812">Transmembrane</keyword>
<dbReference type="InterPro" id="IPR000462">
    <property type="entry name" value="CDP-OH_P_trans"/>
</dbReference>
<keyword evidence="10" id="KW-1208">Phospholipid metabolism</keyword>
<proteinExistence type="inferred from homology"/>
<evidence type="ECO:0000256" key="8">
    <source>
        <dbReference type="ARBA" id="ARBA00023136"/>
    </source>
</evidence>
<dbReference type="InterPro" id="IPR043130">
    <property type="entry name" value="CDP-OH_PTrfase_TM_dom"/>
</dbReference>
<evidence type="ECO:0000256" key="12">
    <source>
        <dbReference type="SAM" id="MobiDB-lite"/>
    </source>
</evidence>
<keyword evidence="9" id="KW-0594">Phospholipid biosynthesis</keyword>
<keyword evidence="4 11" id="KW-0808">Transferase</keyword>
<dbReference type="InterPro" id="IPR048254">
    <property type="entry name" value="CDP_ALCOHOL_P_TRANSF_CS"/>
</dbReference>
<accession>A0A938YGP7</accession>
<protein>
    <submittedName>
        <fullName evidence="14">CDP-alcohol phosphatidyltransferase family protein</fullName>
    </submittedName>
</protein>
<reference evidence="14" key="1">
    <citation type="submission" date="2021-01" db="EMBL/GenBank/DDBJ databases">
        <title>YIM 132084 draft genome.</title>
        <authorList>
            <person name="An D."/>
        </authorList>
    </citation>
    <scope>NUCLEOTIDE SEQUENCE</scope>
    <source>
        <strain evidence="14">YIM 132084</strain>
    </source>
</reference>
<dbReference type="Pfam" id="PF01066">
    <property type="entry name" value="CDP-OH_P_transf"/>
    <property type="match status" value="1"/>
</dbReference>
<dbReference type="Gene3D" id="1.20.120.1760">
    <property type="match status" value="1"/>
</dbReference>
<organism evidence="14 15">
    <name type="scientific">Nakamurella leprariae</name>
    <dbReference type="NCBI Taxonomy" id="2803911"/>
    <lineage>
        <taxon>Bacteria</taxon>
        <taxon>Bacillati</taxon>
        <taxon>Actinomycetota</taxon>
        <taxon>Actinomycetes</taxon>
        <taxon>Nakamurellales</taxon>
        <taxon>Nakamurellaceae</taxon>
        <taxon>Nakamurella</taxon>
    </lineage>
</organism>
<gene>
    <name evidence="14" type="ORF">JL106_18040</name>
</gene>
<evidence type="ECO:0000313" key="15">
    <source>
        <dbReference type="Proteomes" id="UP000663792"/>
    </source>
</evidence>
<sequence length="221" mass="23768">MPPTDSAPSTQHGSPAGGTDPAGSAAEGLGRIWTVPNLLSVLRLLGVPLFLWLLLGPHADGWALVVLAVSAITDWADGKLARLLNQYSRLGELLDPAADRLYILATLVAFVIRDFIPWWVAALIIGRDLVLAVGLRLVRRHGYTALPVHYLGKAATFCLLYALPMLLLAQGDSVFAAVALPTGYAFITWGVLLYLWSGVLYLHQVAWVVRSTPVLTGAARP</sequence>
<evidence type="ECO:0000256" key="9">
    <source>
        <dbReference type="ARBA" id="ARBA00023209"/>
    </source>
</evidence>
<evidence type="ECO:0000256" key="4">
    <source>
        <dbReference type="ARBA" id="ARBA00022679"/>
    </source>
</evidence>
<comment type="similarity">
    <text evidence="2 11">Belongs to the CDP-alcohol phosphatidyltransferase class-I family.</text>
</comment>
<dbReference type="GO" id="GO:0016020">
    <property type="term" value="C:membrane"/>
    <property type="evidence" value="ECO:0007669"/>
    <property type="project" value="UniProtKB-SubCell"/>
</dbReference>
<keyword evidence="7" id="KW-0443">Lipid metabolism</keyword>
<comment type="caution">
    <text evidence="14">The sequence shown here is derived from an EMBL/GenBank/DDBJ whole genome shotgun (WGS) entry which is preliminary data.</text>
</comment>
<feature type="region of interest" description="Disordered" evidence="12">
    <location>
        <begin position="1"/>
        <end position="23"/>
    </location>
</feature>
<dbReference type="PIRSF" id="PIRSF000847">
    <property type="entry name" value="Phos_ph_gly_syn"/>
    <property type="match status" value="1"/>
</dbReference>
<evidence type="ECO:0000256" key="6">
    <source>
        <dbReference type="ARBA" id="ARBA00022989"/>
    </source>
</evidence>
<evidence type="ECO:0000256" key="2">
    <source>
        <dbReference type="ARBA" id="ARBA00010441"/>
    </source>
</evidence>
<keyword evidence="15" id="KW-1185">Reference proteome</keyword>
<evidence type="ECO:0000256" key="5">
    <source>
        <dbReference type="ARBA" id="ARBA00022692"/>
    </source>
</evidence>
<evidence type="ECO:0000256" key="7">
    <source>
        <dbReference type="ARBA" id="ARBA00023098"/>
    </source>
</evidence>
<evidence type="ECO:0000256" key="1">
    <source>
        <dbReference type="ARBA" id="ARBA00004141"/>
    </source>
</evidence>
<dbReference type="AlphaFoldDB" id="A0A938YGP7"/>
<keyword evidence="6 13" id="KW-1133">Transmembrane helix</keyword>
<feature type="transmembrane region" description="Helical" evidence="13">
    <location>
        <begin position="174"/>
        <end position="196"/>
    </location>
</feature>
<evidence type="ECO:0000256" key="10">
    <source>
        <dbReference type="ARBA" id="ARBA00023264"/>
    </source>
</evidence>
<dbReference type="PROSITE" id="PS00379">
    <property type="entry name" value="CDP_ALCOHOL_P_TRANSF"/>
    <property type="match status" value="1"/>
</dbReference>
<evidence type="ECO:0000313" key="14">
    <source>
        <dbReference type="EMBL" id="MBM9469191.1"/>
    </source>
</evidence>
<feature type="transmembrane region" description="Helical" evidence="13">
    <location>
        <begin position="49"/>
        <end position="72"/>
    </location>
</feature>
<dbReference type="GO" id="GO:0008444">
    <property type="term" value="F:CDP-diacylglycerol-glycerol-3-phosphate 3-phosphatidyltransferase activity"/>
    <property type="evidence" value="ECO:0007669"/>
    <property type="project" value="InterPro"/>
</dbReference>
<feature type="transmembrane region" description="Helical" evidence="13">
    <location>
        <begin position="150"/>
        <end position="168"/>
    </location>
</feature>
<dbReference type="RefSeq" id="WP_205262154.1">
    <property type="nucleotide sequence ID" value="NZ_JAERWK010000025.1"/>
</dbReference>
<evidence type="ECO:0000256" key="3">
    <source>
        <dbReference type="ARBA" id="ARBA00022516"/>
    </source>
</evidence>